<evidence type="ECO:0000313" key="3">
    <source>
        <dbReference type="EMBL" id="QDV86870.1"/>
    </source>
</evidence>
<feature type="compositionally biased region" description="Low complexity" evidence="1">
    <location>
        <begin position="278"/>
        <end position="298"/>
    </location>
</feature>
<gene>
    <name evidence="3" type="ORF">TBK1r_58950</name>
</gene>
<evidence type="ECO:0000256" key="2">
    <source>
        <dbReference type="SAM" id="Phobius"/>
    </source>
</evidence>
<dbReference type="Proteomes" id="UP000318081">
    <property type="component" value="Chromosome"/>
</dbReference>
<feature type="compositionally biased region" description="Polar residues" evidence="1">
    <location>
        <begin position="299"/>
        <end position="310"/>
    </location>
</feature>
<protein>
    <submittedName>
        <fullName evidence="3">Uncharacterized protein</fullName>
    </submittedName>
</protein>
<accession>A0ABX5XZK2</accession>
<keyword evidence="4" id="KW-1185">Reference proteome</keyword>
<reference evidence="3 4" key="1">
    <citation type="submission" date="2019-02" db="EMBL/GenBank/DDBJ databases">
        <title>Deep-cultivation of Planctomycetes and their phenomic and genomic characterization uncovers novel biology.</title>
        <authorList>
            <person name="Wiegand S."/>
            <person name="Jogler M."/>
            <person name="Boedeker C."/>
            <person name="Pinto D."/>
            <person name="Vollmers J."/>
            <person name="Rivas-Marin E."/>
            <person name="Kohn T."/>
            <person name="Peeters S.H."/>
            <person name="Heuer A."/>
            <person name="Rast P."/>
            <person name="Oberbeckmann S."/>
            <person name="Bunk B."/>
            <person name="Jeske O."/>
            <person name="Meyerdierks A."/>
            <person name="Storesund J.E."/>
            <person name="Kallscheuer N."/>
            <person name="Luecker S."/>
            <person name="Lage O.M."/>
            <person name="Pohl T."/>
            <person name="Merkel B.J."/>
            <person name="Hornburger P."/>
            <person name="Mueller R.-W."/>
            <person name="Bruemmer F."/>
            <person name="Labrenz M."/>
            <person name="Spormann A.M."/>
            <person name="Op den Camp H."/>
            <person name="Overmann J."/>
            <person name="Amann R."/>
            <person name="Jetten M.S.M."/>
            <person name="Mascher T."/>
            <person name="Medema M.H."/>
            <person name="Devos D.P."/>
            <person name="Kaster A.-K."/>
            <person name="Ovreas L."/>
            <person name="Rohde M."/>
            <person name="Galperin M.Y."/>
            <person name="Jogler C."/>
        </authorList>
    </citation>
    <scope>NUCLEOTIDE SEQUENCE [LARGE SCALE GENOMIC DNA]</scope>
    <source>
        <strain evidence="3 4">TBK1r</strain>
    </source>
</reference>
<feature type="transmembrane region" description="Helical" evidence="2">
    <location>
        <begin position="49"/>
        <end position="69"/>
    </location>
</feature>
<keyword evidence="2" id="KW-0472">Membrane</keyword>
<proteinExistence type="predicted"/>
<evidence type="ECO:0000313" key="4">
    <source>
        <dbReference type="Proteomes" id="UP000318081"/>
    </source>
</evidence>
<organism evidence="3 4">
    <name type="scientific">Stieleria magnilauensis</name>
    <dbReference type="NCBI Taxonomy" id="2527963"/>
    <lineage>
        <taxon>Bacteria</taxon>
        <taxon>Pseudomonadati</taxon>
        <taxon>Planctomycetota</taxon>
        <taxon>Planctomycetia</taxon>
        <taxon>Pirellulales</taxon>
        <taxon>Pirellulaceae</taxon>
        <taxon>Stieleria</taxon>
    </lineage>
</organism>
<dbReference type="EMBL" id="CP036432">
    <property type="protein sequence ID" value="QDV86870.1"/>
    <property type="molecule type" value="Genomic_DNA"/>
</dbReference>
<keyword evidence="2" id="KW-1133">Transmembrane helix</keyword>
<name>A0ABX5XZK2_9BACT</name>
<sequence length="310" mass="34143">MIRMSKRRSPSNRTQRDASSGPEPLAGHDEADGPLDQPADEAAPRRWKLIASGLILFHLLAVVLPPLAFQTFSLDGPSPLVGTLIRPFAGYGQFLHMDRGYAFFAPDPGPSHLIQAASTNADGTLTERMYPDRNDQWPRLLYHRHFMLAEFLNDSYWPPGPPNEMFESDRPAAELWQQRRGRYEWIRQSMVDHLKSVNEGREVAIRRLEHGLPGLQEYTEEPIALDDPRLYNVLLDQPIFSDEIAPAPVTTEVIPAPEVNGGADGDGDATSNSLEGQSPDSPASDSPASDSPASDAASTEPTTTKPEPQS</sequence>
<keyword evidence="2" id="KW-0812">Transmembrane</keyword>
<evidence type="ECO:0000256" key="1">
    <source>
        <dbReference type="SAM" id="MobiDB-lite"/>
    </source>
</evidence>
<feature type="region of interest" description="Disordered" evidence="1">
    <location>
        <begin position="1"/>
        <end position="40"/>
    </location>
</feature>
<feature type="region of interest" description="Disordered" evidence="1">
    <location>
        <begin position="254"/>
        <end position="310"/>
    </location>
</feature>
<feature type="compositionally biased region" description="Basic residues" evidence="1">
    <location>
        <begin position="1"/>
        <end position="10"/>
    </location>
</feature>